<dbReference type="PANTHER" id="PTHR45825:SF11">
    <property type="entry name" value="ALPHA AMYLASE DOMAIN-CONTAINING PROTEIN"/>
    <property type="match status" value="1"/>
</dbReference>
<feature type="binding site" evidence="8">
    <location>
        <position position="18"/>
    </location>
    <ligand>
        <name>ADP-alpha-D-glucose</name>
        <dbReference type="ChEBI" id="CHEBI:57498"/>
    </ligand>
</feature>
<dbReference type="NCBIfam" id="NF001899">
    <property type="entry name" value="PRK00654.1-2"/>
    <property type="match status" value="1"/>
</dbReference>
<evidence type="ECO:0000256" key="5">
    <source>
        <dbReference type="ARBA" id="ARBA00022676"/>
    </source>
</evidence>
<evidence type="ECO:0000259" key="11">
    <source>
        <dbReference type="Pfam" id="PF08323"/>
    </source>
</evidence>
<evidence type="ECO:0000256" key="8">
    <source>
        <dbReference type="HAMAP-Rule" id="MF_00484"/>
    </source>
</evidence>
<evidence type="ECO:0000256" key="6">
    <source>
        <dbReference type="ARBA" id="ARBA00022679"/>
    </source>
</evidence>
<keyword evidence="7 8" id="KW-0320">Glycogen biosynthesis</keyword>
<dbReference type="OrthoDB" id="9808590at2"/>
<dbReference type="InterPro" id="IPR011835">
    <property type="entry name" value="GS/SS"/>
</dbReference>
<evidence type="ECO:0000256" key="1">
    <source>
        <dbReference type="ARBA" id="ARBA00001478"/>
    </source>
</evidence>
<evidence type="ECO:0000259" key="10">
    <source>
        <dbReference type="Pfam" id="PF00534"/>
    </source>
</evidence>
<evidence type="ECO:0000256" key="7">
    <source>
        <dbReference type="ARBA" id="ARBA00023056"/>
    </source>
</evidence>
<dbReference type="GO" id="GO:0005978">
    <property type="term" value="P:glycogen biosynthetic process"/>
    <property type="evidence" value="ECO:0007669"/>
    <property type="project" value="UniProtKB-UniRule"/>
</dbReference>
<dbReference type="UniPathway" id="UPA00164"/>
<protein>
    <recommendedName>
        <fullName evidence="8">Glycogen synthase</fullName>
        <ecNumber evidence="8">2.4.1.21</ecNumber>
    </recommendedName>
    <alternativeName>
        <fullName evidence="8">Starch [bacterial glycogen] synthase</fullName>
    </alternativeName>
</protein>
<evidence type="ECO:0000256" key="4">
    <source>
        <dbReference type="ARBA" id="ARBA00010281"/>
    </source>
</evidence>
<feature type="domain" description="Glycosyl transferase family 1" evidence="10">
    <location>
        <begin position="294"/>
        <end position="449"/>
    </location>
</feature>
<dbReference type="InterPro" id="IPR013534">
    <property type="entry name" value="Starch_synth_cat_dom"/>
</dbReference>
<dbReference type="Pfam" id="PF00534">
    <property type="entry name" value="Glycos_transf_1"/>
    <property type="match status" value="1"/>
</dbReference>
<comment type="catalytic activity">
    <reaction evidence="1 8">
        <text>[(1-&gt;4)-alpha-D-glucosyl](n) + ADP-alpha-D-glucose = [(1-&gt;4)-alpha-D-glucosyl](n+1) + ADP + H(+)</text>
        <dbReference type="Rhea" id="RHEA:18189"/>
        <dbReference type="Rhea" id="RHEA-COMP:9584"/>
        <dbReference type="Rhea" id="RHEA-COMP:9587"/>
        <dbReference type="ChEBI" id="CHEBI:15378"/>
        <dbReference type="ChEBI" id="CHEBI:15444"/>
        <dbReference type="ChEBI" id="CHEBI:57498"/>
        <dbReference type="ChEBI" id="CHEBI:456216"/>
        <dbReference type="EC" id="2.4.1.21"/>
    </reaction>
</comment>
<reference evidence="12 13" key="1">
    <citation type="submission" date="2017-05" db="EMBL/GenBank/DDBJ databases">
        <title>Complete and WGS of Bordetella genogroups.</title>
        <authorList>
            <person name="Spilker T."/>
            <person name="LiPuma J."/>
        </authorList>
    </citation>
    <scope>NUCLEOTIDE SEQUENCE [LARGE SCALE GENOMIC DNA]</scope>
    <source>
        <strain evidence="12 13">AU17610</strain>
    </source>
</reference>
<dbReference type="InterPro" id="IPR001296">
    <property type="entry name" value="Glyco_trans_1"/>
</dbReference>
<comment type="pathway">
    <text evidence="3 8">Glycan biosynthesis; glycogen biosynthesis.</text>
</comment>
<dbReference type="NCBIfam" id="TIGR02095">
    <property type="entry name" value="glgA"/>
    <property type="match status" value="1"/>
</dbReference>
<keyword evidence="6 8" id="KW-0808">Transferase</keyword>
<dbReference type="CDD" id="cd03791">
    <property type="entry name" value="GT5_Glycogen_synthase_DULL1-like"/>
    <property type="match status" value="1"/>
</dbReference>
<comment type="caution">
    <text evidence="12">The sequence shown here is derived from an EMBL/GenBank/DDBJ whole genome shotgun (WGS) entry which is preliminary data.</text>
</comment>
<dbReference type="EMBL" id="NEVL01000003">
    <property type="protein sequence ID" value="OZI35246.1"/>
    <property type="molecule type" value="Genomic_DNA"/>
</dbReference>
<gene>
    <name evidence="8" type="primary">glgA</name>
    <name evidence="12" type="ORF">CEG14_09070</name>
</gene>
<dbReference type="RefSeq" id="WP_094826056.1">
    <property type="nucleotide sequence ID" value="NZ_NEVL01000003.1"/>
</dbReference>
<proteinExistence type="inferred from homology"/>
<dbReference type="Proteomes" id="UP000217005">
    <property type="component" value="Unassembled WGS sequence"/>
</dbReference>
<feature type="region of interest" description="Disordered" evidence="9">
    <location>
        <begin position="501"/>
        <end position="522"/>
    </location>
</feature>
<evidence type="ECO:0000313" key="12">
    <source>
        <dbReference type="EMBL" id="OZI35246.1"/>
    </source>
</evidence>
<evidence type="ECO:0000313" key="13">
    <source>
        <dbReference type="Proteomes" id="UP000217005"/>
    </source>
</evidence>
<evidence type="ECO:0000256" key="9">
    <source>
        <dbReference type="SAM" id="MobiDB-lite"/>
    </source>
</evidence>
<dbReference type="GO" id="GO:0009011">
    <property type="term" value="F:alpha-1,4-glucan glucosyltransferase (ADP-glucose donor) activity"/>
    <property type="evidence" value="ECO:0007669"/>
    <property type="project" value="UniProtKB-UniRule"/>
</dbReference>
<comment type="function">
    <text evidence="2 8">Synthesizes alpha-1,4-glucan chains using ADP-glucose.</text>
</comment>
<dbReference type="GO" id="GO:0004373">
    <property type="term" value="F:alpha-1,4-glucan glucosyltransferase (UDP-glucose donor) activity"/>
    <property type="evidence" value="ECO:0007669"/>
    <property type="project" value="InterPro"/>
</dbReference>
<dbReference type="SUPFAM" id="SSF53756">
    <property type="entry name" value="UDP-Glycosyltransferase/glycogen phosphorylase"/>
    <property type="match status" value="1"/>
</dbReference>
<dbReference type="Gene3D" id="3.40.50.2000">
    <property type="entry name" value="Glycogen Phosphorylase B"/>
    <property type="match status" value="2"/>
</dbReference>
<dbReference type="PANTHER" id="PTHR45825">
    <property type="entry name" value="GRANULE-BOUND STARCH SYNTHASE 1, CHLOROPLASTIC/AMYLOPLASTIC"/>
    <property type="match status" value="1"/>
</dbReference>
<dbReference type="EC" id="2.4.1.21" evidence="8"/>
<accession>A0A261SD20</accession>
<dbReference type="AlphaFoldDB" id="A0A261SD20"/>
<sequence length="522" mass="56120">MSSSRVLIVAAEAYPLAKSGGLGDAVTGMARALDAGGAHVTVLMPAYRGVRAQLSRAREVAELRGLPGGPAKLVGGTCPQAGINVLLLENDALYDRNGLYADDKGDFPDNALRFAALAHAAARIAQGQPGVPRPDVVHAHDWHAALTPALMRSRGCAAKSVLTIHNLAFHGQFPLEQANVLGIPADLRDENGMVAWGKLNFMKAGLRYADVITTVSHTYSREILTPAFGCGLDGLLRERVADLVPIANGLDDTLWNPANDRHLGAYRYSARDPRNKAHCKASLQQALGLSVNPNATLIAMGSRLTHQKMADVAARVLPRILQAHDDVQVFVLGQGERQHEDAMRAMAEAWPDRCAVRIGYDEETAHQLHAGADILLHGSRFEPFGLTPLYAMRYGTLPIGSRVGGMADTIHDPGPRAPIAAMRTANGLLFDGEGDEDMLAAIGRALHLRRQEPIWQAMQRNAMMADFSWDSAVQPYLQLFESLTAGAPGTPQPARVRRVSSWPYTVQRPAQPGTPPPAPAAL</sequence>
<dbReference type="HAMAP" id="MF_00484">
    <property type="entry name" value="Glycogen_synth"/>
    <property type="match status" value="1"/>
</dbReference>
<organism evidence="12 13">
    <name type="scientific">Bordetella genomosp. 1</name>
    <dbReference type="NCBI Taxonomy" id="1395607"/>
    <lineage>
        <taxon>Bacteria</taxon>
        <taxon>Pseudomonadati</taxon>
        <taxon>Pseudomonadota</taxon>
        <taxon>Betaproteobacteria</taxon>
        <taxon>Burkholderiales</taxon>
        <taxon>Alcaligenaceae</taxon>
        <taxon>Bordetella</taxon>
    </lineage>
</organism>
<feature type="compositionally biased region" description="Pro residues" evidence="9">
    <location>
        <begin position="512"/>
        <end position="522"/>
    </location>
</feature>
<evidence type="ECO:0000256" key="3">
    <source>
        <dbReference type="ARBA" id="ARBA00004964"/>
    </source>
</evidence>
<comment type="similarity">
    <text evidence="4 8">Belongs to the glycosyltransferase 1 family. Bacterial/plant glycogen synthase subfamily.</text>
</comment>
<keyword evidence="5 8" id="KW-0328">Glycosyltransferase</keyword>
<dbReference type="Pfam" id="PF08323">
    <property type="entry name" value="Glyco_transf_5"/>
    <property type="match status" value="1"/>
</dbReference>
<evidence type="ECO:0000256" key="2">
    <source>
        <dbReference type="ARBA" id="ARBA00002764"/>
    </source>
</evidence>
<name>A0A261SD20_9BORD</name>
<feature type="domain" description="Starch synthase catalytic" evidence="11">
    <location>
        <begin position="5"/>
        <end position="238"/>
    </location>
</feature>